<dbReference type="SUPFAM" id="SSF51182">
    <property type="entry name" value="RmlC-like cupins"/>
    <property type="match status" value="1"/>
</dbReference>
<feature type="domain" description="Cupin type-2" evidence="2">
    <location>
        <begin position="28"/>
        <end position="96"/>
    </location>
</feature>
<reference evidence="3" key="1">
    <citation type="submission" date="2020-05" db="EMBL/GenBank/DDBJ databases">
        <authorList>
            <person name="Zeng H."/>
            <person name="Chan Y.K."/>
            <person name="Watt R.M."/>
        </authorList>
    </citation>
    <scope>NUCLEOTIDE SEQUENCE</scope>
    <source>
        <strain evidence="3">ATCC 700773</strain>
    </source>
</reference>
<dbReference type="InterPro" id="IPR014710">
    <property type="entry name" value="RmlC-like_jellyroll"/>
</dbReference>
<dbReference type="Pfam" id="PF07883">
    <property type="entry name" value="Cupin_2"/>
    <property type="match status" value="1"/>
</dbReference>
<accession>A0A975F1V9</accession>
<evidence type="ECO:0000313" key="3">
    <source>
        <dbReference type="EMBL" id="QTQ12949.1"/>
    </source>
</evidence>
<proteinExistence type="predicted"/>
<dbReference type="GO" id="GO:0046872">
    <property type="term" value="F:metal ion binding"/>
    <property type="evidence" value="ECO:0007669"/>
    <property type="project" value="UniProtKB-KW"/>
</dbReference>
<sequence>MEFPTGRRTHVMIGQNGAIKGQKFCQGFVEIFPGGSIPEHNHKTVESYTILEGEGEITVDGVTLPIKKGQYVFMEAWQKHSLVNTGKEKMLMMFVYAPQIVADHWAKEIKS</sequence>
<dbReference type="PANTHER" id="PTHR35848:SF6">
    <property type="entry name" value="CUPIN TYPE-2 DOMAIN-CONTAINING PROTEIN"/>
    <property type="match status" value="1"/>
</dbReference>
<dbReference type="EMBL" id="CP054257">
    <property type="protein sequence ID" value="QTQ12949.1"/>
    <property type="molecule type" value="Genomic_DNA"/>
</dbReference>
<name>A0A975F1V9_9SPIR</name>
<dbReference type="InterPro" id="IPR011051">
    <property type="entry name" value="RmlC_Cupin_sf"/>
</dbReference>
<dbReference type="InterPro" id="IPR013096">
    <property type="entry name" value="Cupin_2"/>
</dbReference>
<evidence type="ECO:0000256" key="1">
    <source>
        <dbReference type="ARBA" id="ARBA00022723"/>
    </source>
</evidence>
<reference evidence="3" key="2">
    <citation type="journal article" date="2021" name="Microbiol. Resour. Announc.">
        <title>Complete Genome Sequences of Three Human Oral Treponema parvum Isolates.</title>
        <authorList>
            <person name="Zeng H."/>
            <person name="Watt R.M."/>
        </authorList>
    </citation>
    <scope>NUCLEOTIDE SEQUENCE</scope>
    <source>
        <strain evidence="3">ATCC 700773</strain>
    </source>
</reference>
<dbReference type="Gene3D" id="2.60.120.10">
    <property type="entry name" value="Jelly Rolls"/>
    <property type="match status" value="1"/>
</dbReference>
<dbReference type="InterPro" id="IPR051610">
    <property type="entry name" value="GPI/OXD"/>
</dbReference>
<evidence type="ECO:0000259" key="2">
    <source>
        <dbReference type="Pfam" id="PF07883"/>
    </source>
</evidence>
<dbReference type="PANTHER" id="PTHR35848">
    <property type="entry name" value="OXALATE-BINDING PROTEIN"/>
    <property type="match status" value="1"/>
</dbReference>
<dbReference type="Proteomes" id="UP000671995">
    <property type="component" value="Chromosome"/>
</dbReference>
<keyword evidence="1" id="KW-0479">Metal-binding</keyword>
<dbReference type="AlphaFoldDB" id="A0A975F1V9"/>
<protein>
    <submittedName>
        <fullName evidence="3">Cupin domain-containing protein</fullName>
    </submittedName>
</protein>
<evidence type="ECO:0000313" key="4">
    <source>
        <dbReference type="Proteomes" id="UP000671995"/>
    </source>
</evidence>
<organism evidence="3 4">
    <name type="scientific">Treponema parvum</name>
    <dbReference type="NCBI Taxonomy" id="138851"/>
    <lineage>
        <taxon>Bacteria</taxon>
        <taxon>Pseudomonadati</taxon>
        <taxon>Spirochaetota</taxon>
        <taxon>Spirochaetia</taxon>
        <taxon>Spirochaetales</taxon>
        <taxon>Treponemataceae</taxon>
        <taxon>Treponema</taxon>
    </lineage>
</organism>
<gene>
    <name evidence="3" type="ORF">HRI96_10700</name>
</gene>